<keyword evidence="2 7" id="KW-0408">Iron</keyword>
<evidence type="ECO:0000313" key="9">
    <source>
        <dbReference type="EMBL" id="PWY56950.1"/>
    </source>
</evidence>
<dbReference type="SUPFAM" id="SSF53800">
    <property type="entry name" value="Chelatase"/>
    <property type="match status" value="1"/>
</dbReference>
<dbReference type="GO" id="GO:0004325">
    <property type="term" value="F:ferrochelatase activity"/>
    <property type="evidence" value="ECO:0007669"/>
    <property type="project" value="UniProtKB-UniRule"/>
</dbReference>
<evidence type="ECO:0000313" key="10">
    <source>
        <dbReference type="EMBL" id="RUR24410.1"/>
    </source>
</evidence>
<dbReference type="OrthoDB" id="9809741at2"/>
<dbReference type="Proteomes" id="UP000287374">
    <property type="component" value="Unassembled WGS sequence"/>
</dbReference>
<keyword evidence="5 7" id="KW-0627">Porphyrin biosynthesis</keyword>
<keyword evidence="12" id="KW-1185">Reference proteome</keyword>
<comment type="catalytic activity">
    <reaction evidence="7">
        <text>heme b + 2 H(+) = protoporphyrin IX + Fe(2+)</text>
        <dbReference type="Rhea" id="RHEA:22584"/>
        <dbReference type="ChEBI" id="CHEBI:15378"/>
        <dbReference type="ChEBI" id="CHEBI:29033"/>
        <dbReference type="ChEBI" id="CHEBI:57306"/>
        <dbReference type="ChEBI" id="CHEBI:60344"/>
        <dbReference type="EC" id="4.98.1.1"/>
    </reaction>
</comment>
<dbReference type="EC" id="4.98.1.1" evidence="7"/>
<evidence type="ECO:0000256" key="3">
    <source>
        <dbReference type="ARBA" id="ARBA00023133"/>
    </source>
</evidence>
<comment type="pathway">
    <text evidence="7">Porphyrin-containing compound metabolism; protoheme biosynthesis; protoheme from protoporphyrin-IX: step 1/1.</text>
</comment>
<dbReference type="InterPro" id="IPR033644">
    <property type="entry name" value="Ferrochelatase_C"/>
</dbReference>
<evidence type="ECO:0000256" key="5">
    <source>
        <dbReference type="ARBA" id="ARBA00023244"/>
    </source>
</evidence>
<dbReference type="InterPro" id="IPR033659">
    <property type="entry name" value="Ferrochelatase_N"/>
</dbReference>
<dbReference type="EMBL" id="QHJG01000005">
    <property type="protein sequence ID" value="PWY56950.1"/>
    <property type="molecule type" value="Genomic_DNA"/>
</dbReference>
<sequence length="353" mass="39821">MYDDLTLFKVRNLLMKHGLLLINLGTPKSADTSSVRSYLREFLTDKRVIDLPALLRYALVYTFILPFRSRRSAHAYQSIWTEQGSPLLFHSQTLVNQLQKEVGAEHIIALGMRYGEPSIETALNQLKHCESITILPLYPQYSSAASGSSIAEAMRVISSWDLIPSIKIISNFFQHPAYLKAQAQTIKAFLEEHSHVLFSYHGIPERQITKSSCKTICTGPCPKLIDDIHGCYRAQCYENSRLLALELGLSPNSYSTAFQSRLGKTPWVKPYTDQILAELITRGITKLIIVCPSFVADCLETLEEIGIRLKEQWITLGGKELIIVPSMNTDPLWRKAIITMAHLHADSELRSIS</sequence>
<reference evidence="10 12" key="2">
    <citation type="submission" date="2018-12" db="EMBL/GenBank/DDBJ databases">
        <title>Legionella sp,whole genome shotgun sequence.</title>
        <authorList>
            <person name="Wu H."/>
        </authorList>
    </citation>
    <scope>NUCLEOTIDE SEQUENCE [LARGE SCALE GENOMIC DNA]</scope>
    <source>
        <strain evidence="10">Km489</strain>
        <strain evidence="12">km489</strain>
    </source>
</reference>
<comment type="function">
    <text evidence="7">Catalyzes the ferrous insertion into protoporphyrin IX.</text>
</comment>
<gene>
    <name evidence="7" type="primary">hemH</name>
    <name evidence="9" type="ORF">DGG96_04315</name>
    <name evidence="10" type="ORF">ELY20_04920</name>
</gene>
<dbReference type="Pfam" id="PF00762">
    <property type="entry name" value="Ferrochelatase"/>
    <property type="match status" value="1"/>
</dbReference>
<evidence type="ECO:0000256" key="1">
    <source>
        <dbReference type="ARBA" id="ARBA00007718"/>
    </source>
</evidence>
<dbReference type="GO" id="GO:0006783">
    <property type="term" value="P:heme biosynthetic process"/>
    <property type="evidence" value="ECO:0007669"/>
    <property type="project" value="UniProtKB-UniRule"/>
</dbReference>
<organism evidence="9 11">
    <name type="scientific">Legionella qingyii</name>
    <dbReference type="NCBI Taxonomy" id="2184757"/>
    <lineage>
        <taxon>Bacteria</taxon>
        <taxon>Pseudomonadati</taxon>
        <taxon>Pseudomonadota</taxon>
        <taxon>Gammaproteobacteria</taxon>
        <taxon>Legionellales</taxon>
        <taxon>Legionellaceae</taxon>
        <taxon>Legionella</taxon>
    </lineage>
</organism>
<keyword evidence="3 7" id="KW-0350">Heme biosynthesis</keyword>
<dbReference type="EMBL" id="RZGX01000005">
    <property type="protein sequence ID" value="RUR24410.1"/>
    <property type="molecule type" value="Genomic_DNA"/>
</dbReference>
<protein>
    <recommendedName>
        <fullName evidence="7">Ferrochelatase</fullName>
        <ecNumber evidence="7">4.98.1.1</ecNumber>
    </recommendedName>
    <alternativeName>
        <fullName evidence="7">Heme synthase</fullName>
    </alternativeName>
    <alternativeName>
        <fullName evidence="7">Protoheme ferro-lyase</fullName>
    </alternativeName>
</protein>
<evidence type="ECO:0000256" key="7">
    <source>
        <dbReference type="HAMAP-Rule" id="MF_00323"/>
    </source>
</evidence>
<dbReference type="PANTHER" id="PTHR11108">
    <property type="entry name" value="FERROCHELATASE"/>
    <property type="match status" value="1"/>
</dbReference>
<keyword evidence="4 7" id="KW-0456">Lyase</keyword>
<dbReference type="NCBIfam" id="TIGR00109">
    <property type="entry name" value="hemH"/>
    <property type="match status" value="1"/>
</dbReference>
<dbReference type="InterPro" id="IPR001015">
    <property type="entry name" value="Ferrochelatase"/>
</dbReference>
<feature type="binding site" evidence="7">
    <location>
        <position position="300"/>
    </location>
    <ligand>
        <name>Fe(2+)</name>
        <dbReference type="ChEBI" id="CHEBI:29033"/>
    </ligand>
</feature>
<evidence type="ECO:0000256" key="4">
    <source>
        <dbReference type="ARBA" id="ARBA00023239"/>
    </source>
</evidence>
<dbReference type="PANTHER" id="PTHR11108:SF1">
    <property type="entry name" value="FERROCHELATASE, MITOCHONDRIAL"/>
    <property type="match status" value="1"/>
</dbReference>
<evidence type="ECO:0000313" key="12">
    <source>
        <dbReference type="Proteomes" id="UP000287374"/>
    </source>
</evidence>
<accession>A0A317U9A4</accession>
<dbReference type="GO" id="GO:0046872">
    <property type="term" value="F:metal ion binding"/>
    <property type="evidence" value="ECO:0007669"/>
    <property type="project" value="UniProtKB-KW"/>
</dbReference>
<reference evidence="9 11" key="1">
    <citation type="submission" date="2018-05" db="EMBL/GenBank/DDBJ databases">
        <title>Legionella qingyii sp.nov., whole genome shotgun sequence.</title>
        <authorList>
            <person name="Wu H."/>
            <person name="Zhu Q."/>
            <person name="Hu C."/>
        </authorList>
    </citation>
    <scope>NUCLEOTIDE SEQUENCE [LARGE SCALE GENOMIC DNA]</scope>
    <source>
        <strain evidence="9 11">HEB18</strain>
    </source>
</reference>
<keyword evidence="7" id="KW-0963">Cytoplasm</keyword>
<evidence type="ECO:0000256" key="8">
    <source>
        <dbReference type="RuleBase" id="RU004185"/>
    </source>
</evidence>
<dbReference type="HAMAP" id="MF_00323">
    <property type="entry name" value="Ferrochelatase"/>
    <property type="match status" value="1"/>
</dbReference>
<comment type="caution">
    <text evidence="9">The sequence shown here is derived from an EMBL/GenBank/DDBJ whole genome shotgun (WGS) entry which is preliminary data.</text>
</comment>
<dbReference type="Proteomes" id="UP000247152">
    <property type="component" value="Unassembled WGS sequence"/>
</dbReference>
<keyword evidence="7" id="KW-0479">Metal-binding</keyword>
<feature type="binding site" evidence="7">
    <location>
        <position position="201"/>
    </location>
    <ligand>
        <name>Fe(2+)</name>
        <dbReference type="ChEBI" id="CHEBI:29033"/>
    </ligand>
</feature>
<dbReference type="AlphaFoldDB" id="A0A317U9A4"/>
<dbReference type="UniPathway" id="UPA00252">
    <property type="reaction ID" value="UER00325"/>
</dbReference>
<dbReference type="GO" id="GO:0005737">
    <property type="term" value="C:cytoplasm"/>
    <property type="evidence" value="ECO:0007669"/>
    <property type="project" value="UniProtKB-SubCell"/>
</dbReference>
<proteinExistence type="inferred from homology"/>
<comment type="similarity">
    <text evidence="1 7 8">Belongs to the ferrochelatase family.</text>
</comment>
<name>A0A317U9A4_9GAMM</name>
<evidence type="ECO:0000256" key="2">
    <source>
        <dbReference type="ARBA" id="ARBA00023004"/>
    </source>
</evidence>
<dbReference type="CDD" id="cd00419">
    <property type="entry name" value="Ferrochelatase_C"/>
    <property type="match status" value="1"/>
</dbReference>
<evidence type="ECO:0000313" key="11">
    <source>
        <dbReference type="Proteomes" id="UP000247152"/>
    </source>
</evidence>
<dbReference type="CDD" id="cd03411">
    <property type="entry name" value="Ferrochelatase_N"/>
    <property type="match status" value="1"/>
</dbReference>
<comment type="catalytic activity">
    <reaction evidence="6">
        <text>Fe-coproporphyrin III + 2 H(+) = coproporphyrin III + Fe(2+)</text>
        <dbReference type="Rhea" id="RHEA:49572"/>
        <dbReference type="ChEBI" id="CHEBI:15378"/>
        <dbReference type="ChEBI" id="CHEBI:29033"/>
        <dbReference type="ChEBI" id="CHEBI:68438"/>
        <dbReference type="ChEBI" id="CHEBI:131725"/>
        <dbReference type="EC" id="4.99.1.9"/>
    </reaction>
    <physiologicalReaction direction="right-to-left" evidence="6">
        <dbReference type="Rhea" id="RHEA:49574"/>
    </physiologicalReaction>
</comment>
<dbReference type="Gene3D" id="3.40.50.1400">
    <property type="match status" value="2"/>
</dbReference>
<comment type="subcellular location">
    <subcellularLocation>
        <location evidence="7">Cytoplasm</location>
    </subcellularLocation>
</comment>
<evidence type="ECO:0000256" key="6">
    <source>
        <dbReference type="ARBA" id="ARBA00024536"/>
    </source>
</evidence>